<evidence type="ECO:0000256" key="3">
    <source>
        <dbReference type="ARBA" id="ARBA00009431"/>
    </source>
</evidence>
<evidence type="ECO:0000256" key="4">
    <source>
        <dbReference type="ARBA" id="ARBA00022645"/>
    </source>
</evidence>
<keyword evidence="12" id="KW-0472">Membrane</keyword>
<accession>A0A1L9S1U4</accession>
<dbReference type="PANTHER" id="PTHR11802:SF190">
    <property type="entry name" value="PHEROMONE-PROCESSING CARBOXYPEPTIDASE KEX1"/>
    <property type="match status" value="1"/>
</dbReference>
<keyword evidence="4 15" id="KW-0121">Carboxypeptidase</keyword>
<evidence type="ECO:0000256" key="15">
    <source>
        <dbReference type="RuleBase" id="RU361156"/>
    </source>
</evidence>
<keyword evidence="17" id="KW-1185">Reference proteome</keyword>
<dbReference type="Gene3D" id="3.40.50.1820">
    <property type="entry name" value="alpha/beta hydrolase"/>
    <property type="match status" value="1"/>
</dbReference>
<dbReference type="GO" id="GO:0004185">
    <property type="term" value="F:serine-type carboxypeptidase activity"/>
    <property type="evidence" value="ECO:0007669"/>
    <property type="project" value="UniProtKB-UniRule"/>
</dbReference>
<evidence type="ECO:0000256" key="9">
    <source>
        <dbReference type="ARBA" id="ARBA00022801"/>
    </source>
</evidence>
<dbReference type="Pfam" id="PF00450">
    <property type="entry name" value="Peptidase_S10"/>
    <property type="match status" value="1"/>
</dbReference>
<keyword evidence="8 15" id="KW-0732">Signal</keyword>
<evidence type="ECO:0000256" key="13">
    <source>
        <dbReference type="ARBA" id="ARBA00023180"/>
    </source>
</evidence>
<dbReference type="SUPFAM" id="SSF53474">
    <property type="entry name" value="alpha/beta-Hydrolases"/>
    <property type="match status" value="1"/>
</dbReference>
<evidence type="ECO:0000256" key="11">
    <source>
        <dbReference type="ARBA" id="ARBA00023034"/>
    </source>
</evidence>
<gene>
    <name evidence="16" type="ORF">ASPWEDRAFT_146417</name>
</gene>
<name>A0A1L9S1U4_ASPWE</name>
<evidence type="ECO:0000256" key="14">
    <source>
        <dbReference type="ARBA" id="ARBA00037042"/>
    </source>
</evidence>
<keyword evidence="13" id="KW-0325">Glycoprotein</keyword>
<evidence type="ECO:0000256" key="5">
    <source>
        <dbReference type="ARBA" id="ARBA00022670"/>
    </source>
</evidence>
<dbReference type="OrthoDB" id="443318at2759"/>
<keyword evidence="5 15" id="KW-0645">Protease</keyword>
<dbReference type="Proteomes" id="UP000184383">
    <property type="component" value="Unassembled WGS sequence"/>
</dbReference>
<dbReference type="EMBL" id="KV878209">
    <property type="protein sequence ID" value="OJJ41129.1"/>
    <property type="molecule type" value="Genomic_DNA"/>
</dbReference>
<dbReference type="InterPro" id="IPR029058">
    <property type="entry name" value="AB_hydrolase_fold"/>
</dbReference>
<keyword evidence="11" id="KW-0333">Golgi apparatus</keyword>
<evidence type="ECO:0000256" key="10">
    <source>
        <dbReference type="ARBA" id="ARBA00022989"/>
    </source>
</evidence>
<dbReference type="PANTHER" id="PTHR11802">
    <property type="entry name" value="SERINE PROTEASE FAMILY S10 SERINE CARBOXYPEPTIDASE"/>
    <property type="match status" value="1"/>
</dbReference>
<evidence type="ECO:0000313" key="16">
    <source>
        <dbReference type="EMBL" id="OJJ41129.1"/>
    </source>
</evidence>
<protein>
    <recommendedName>
        <fullName evidence="15">Carboxypeptidase</fullName>
        <ecNumber evidence="15">3.4.16.-</ecNumber>
    </recommendedName>
</protein>
<dbReference type="EC" id="3.4.16.-" evidence="15"/>
<evidence type="ECO:0000313" key="17">
    <source>
        <dbReference type="Proteomes" id="UP000184383"/>
    </source>
</evidence>
<dbReference type="GO" id="GO:0006508">
    <property type="term" value="P:proteolysis"/>
    <property type="evidence" value="ECO:0007669"/>
    <property type="project" value="UniProtKB-KW"/>
</dbReference>
<dbReference type="STRING" id="1073089.A0A1L9S1U4"/>
<evidence type="ECO:0000256" key="7">
    <source>
        <dbReference type="ARBA" id="ARBA00022703"/>
    </source>
</evidence>
<dbReference type="RefSeq" id="XP_040694805.1">
    <property type="nucleotide sequence ID" value="XM_040829503.1"/>
</dbReference>
<comment type="catalytic activity">
    <reaction evidence="1">
        <text>Preferential release of a C-terminal arginine or lysine residue.</text>
        <dbReference type="EC" id="3.4.16.6"/>
    </reaction>
</comment>
<dbReference type="GO" id="GO:0005802">
    <property type="term" value="C:trans-Golgi network"/>
    <property type="evidence" value="ECO:0007669"/>
    <property type="project" value="TreeGrafter"/>
</dbReference>
<comment type="similarity">
    <text evidence="3 15">Belongs to the peptidase S10 family.</text>
</comment>
<dbReference type="GO" id="GO:0006915">
    <property type="term" value="P:apoptotic process"/>
    <property type="evidence" value="ECO:0007669"/>
    <property type="project" value="UniProtKB-KW"/>
</dbReference>
<dbReference type="PROSITE" id="PS00131">
    <property type="entry name" value="CARBOXYPEPT_SER_SER"/>
    <property type="match status" value="1"/>
</dbReference>
<feature type="signal peptide" evidence="15">
    <location>
        <begin position="1"/>
        <end position="16"/>
    </location>
</feature>
<comment type="function">
    <text evidence="14">Protease with a carboxypeptidase B-like function involved in the C-terminal processing of the lysine and arginine residues from protein precursors. Promotes cell fusion and is involved in the programmed cell death.</text>
</comment>
<keyword evidence="7" id="KW-0053">Apoptosis</keyword>
<proteinExistence type="inferred from homology"/>
<dbReference type="GeneID" id="63745351"/>
<evidence type="ECO:0000256" key="12">
    <source>
        <dbReference type="ARBA" id="ARBA00023136"/>
    </source>
</evidence>
<feature type="chain" id="PRO_5011830053" description="Carboxypeptidase" evidence="15">
    <location>
        <begin position="17"/>
        <end position="527"/>
    </location>
</feature>
<reference evidence="17" key="1">
    <citation type="journal article" date="2017" name="Genome Biol.">
        <title>Comparative genomics reveals high biological diversity and specific adaptations in the industrially and medically important fungal genus Aspergillus.</title>
        <authorList>
            <person name="de Vries R.P."/>
            <person name="Riley R."/>
            <person name="Wiebenga A."/>
            <person name="Aguilar-Osorio G."/>
            <person name="Amillis S."/>
            <person name="Uchima C.A."/>
            <person name="Anderluh G."/>
            <person name="Asadollahi M."/>
            <person name="Askin M."/>
            <person name="Barry K."/>
            <person name="Battaglia E."/>
            <person name="Bayram O."/>
            <person name="Benocci T."/>
            <person name="Braus-Stromeyer S.A."/>
            <person name="Caldana C."/>
            <person name="Canovas D."/>
            <person name="Cerqueira G.C."/>
            <person name="Chen F."/>
            <person name="Chen W."/>
            <person name="Choi C."/>
            <person name="Clum A."/>
            <person name="Dos Santos R.A."/>
            <person name="Damasio A.R."/>
            <person name="Diallinas G."/>
            <person name="Emri T."/>
            <person name="Fekete E."/>
            <person name="Flipphi M."/>
            <person name="Freyberg S."/>
            <person name="Gallo A."/>
            <person name="Gournas C."/>
            <person name="Habgood R."/>
            <person name="Hainaut M."/>
            <person name="Harispe M.L."/>
            <person name="Henrissat B."/>
            <person name="Hilden K.S."/>
            <person name="Hope R."/>
            <person name="Hossain A."/>
            <person name="Karabika E."/>
            <person name="Karaffa L."/>
            <person name="Karanyi Z."/>
            <person name="Krasevec N."/>
            <person name="Kuo A."/>
            <person name="Kusch H."/>
            <person name="LaButti K."/>
            <person name="Lagendijk E.L."/>
            <person name="Lapidus A."/>
            <person name="Levasseur A."/>
            <person name="Lindquist E."/>
            <person name="Lipzen A."/>
            <person name="Logrieco A.F."/>
            <person name="MacCabe A."/>
            <person name="Maekelae M.R."/>
            <person name="Malavazi I."/>
            <person name="Melin P."/>
            <person name="Meyer V."/>
            <person name="Mielnichuk N."/>
            <person name="Miskei M."/>
            <person name="Molnar A.P."/>
            <person name="Mule G."/>
            <person name="Ngan C.Y."/>
            <person name="Orejas M."/>
            <person name="Orosz E."/>
            <person name="Ouedraogo J.P."/>
            <person name="Overkamp K.M."/>
            <person name="Park H.-S."/>
            <person name="Perrone G."/>
            <person name="Piumi F."/>
            <person name="Punt P.J."/>
            <person name="Ram A.F."/>
            <person name="Ramon A."/>
            <person name="Rauscher S."/>
            <person name="Record E."/>
            <person name="Riano-Pachon D.M."/>
            <person name="Robert V."/>
            <person name="Roehrig J."/>
            <person name="Ruller R."/>
            <person name="Salamov A."/>
            <person name="Salih N.S."/>
            <person name="Samson R.A."/>
            <person name="Sandor E."/>
            <person name="Sanguinetti M."/>
            <person name="Schuetze T."/>
            <person name="Sepcic K."/>
            <person name="Shelest E."/>
            <person name="Sherlock G."/>
            <person name="Sophianopoulou V."/>
            <person name="Squina F.M."/>
            <person name="Sun H."/>
            <person name="Susca A."/>
            <person name="Todd R.B."/>
            <person name="Tsang A."/>
            <person name="Unkles S.E."/>
            <person name="van de Wiele N."/>
            <person name="van Rossen-Uffink D."/>
            <person name="Oliveira J.V."/>
            <person name="Vesth T.C."/>
            <person name="Visser J."/>
            <person name="Yu J.-H."/>
            <person name="Zhou M."/>
            <person name="Andersen M.R."/>
            <person name="Archer D.B."/>
            <person name="Baker S.E."/>
            <person name="Benoit I."/>
            <person name="Brakhage A.A."/>
            <person name="Braus G.H."/>
            <person name="Fischer R."/>
            <person name="Frisvad J.C."/>
            <person name="Goldman G.H."/>
            <person name="Houbraken J."/>
            <person name="Oakley B."/>
            <person name="Pocsi I."/>
            <person name="Scazzocchio C."/>
            <person name="Seiboth B."/>
            <person name="vanKuyk P.A."/>
            <person name="Wortman J."/>
            <person name="Dyer P.S."/>
            <person name="Grigoriev I.V."/>
        </authorList>
    </citation>
    <scope>NUCLEOTIDE SEQUENCE [LARGE SCALE GENOMIC DNA]</scope>
    <source>
        <strain evidence="17">DTO 134E9</strain>
    </source>
</reference>
<comment type="subcellular location">
    <subcellularLocation>
        <location evidence="2">Golgi apparatus</location>
        <location evidence="2">trans-Golgi network membrane</location>
        <topology evidence="2">Single-pass type I membrane protein</topology>
    </subcellularLocation>
</comment>
<keyword evidence="10" id="KW-1133">Transmembrane helix</keyword>
<keyword evidence="6" id="KW-0812">Transmembrane</keyword>
<evidence type="ECO:0000256" key="6">
    <source>
        <dbReference type="ARBA" id="ARBA00022692"/>
    </source>
</evidence>
<dbReference type="VEuPathDB" id="FungiDB:ASPWEDRAFT_146417"/>
<sequence>MMNIAGILSFFHAALAIPMIARSLLTSPSDISQFEVHSLPDGPSLGPSWAGRLPVPNTEEGNSMFFWLFETEDLDYDDHLIIWLNGGPGCSSLIGLTTGNGPVSFDGNSTRLIQNPNSWTKLGHVLYVDQPVGTGLSTASAPNPVTNNDRVVSDFYSWLQNFFSNFPHLQKKQVHLMGESYAGIYIPYFASAIVDNQDSSPINLRSMSMGDGTWGNAAASSFVTTGAYLKSQSSLLQIPDDIISAFAKADEICGFDSVMEHANTFPPKGKITIPGDPEGMNYKRHRRSQGSILSDTCNTHPTTEDGVLSSILNSTCQGPCATFSTAMDYLNTVSASGVGKECFDVYDIKNDCNTIDPFHLLASYFSRADVQTTLNALPPDSDSGDATLFSACSDDILQTLVSVAVPPTPPAYSILPSLVTSHNLALHIYSGDHDMLINHLGTELCLQNMTWRGAQGFSQKPSRVFFTDNATPANLAMQNNGDGLAEAGIWASERGVSFHLFRDAGHSVFIDKPREMFAYVRDVVVRG</sequence>
<dbReference type="PRINTS" id="PR00724">
    <property type="entry name" value="CRBOXYPTASEC"/>
</dbReference>
<evidence type="ECO:0000256" key="1">
    <source>
        <dbReference type="ARBA" id="ARBA00001003"/>
    </source>
</evidence>
<organism evidence="16 17">
    <name type="scientific">Aspergillus wentii DTO 134E9</name>
    <dbReference type="NCBI Taxonomy" id="1073089"/>
    <lineage>
        <taxon>Eukaryota</taxon>
        <taxon>Fungi</taxon>
        <taxon>Dikarya</taxon>
        <taxon>Ascomycota</taxon>
        <taxon>Pezizomycotina</taxon>
        <taxon>Eurotiomycetes</taxon>
        <taxon>Eurotiomycetidae</taxon>
        <taxon>Eurotiales</taxon>
        <taxon>Aspergillaceae</taxon>
        <taxon>Aspergillus</taxon>
        <taxon>Aspergillus subgen. Cremei</taxon>
    </lineage>
</organism>
<evidence type="ECO:0000256" key="8">
    <source>
        <dbReference type="ARBA" id="ARBA00022729"/>
    </source>
</evidence>
<keyword evidence="9 15" id="KW-0378">Hydrolase</keyword>
<dbReference type="AlphaFoldDB" id="A0A1L9S1U4"/>
<dbReference type="InterPro" id="IPR001563">
    <property type="entry name" value="Peptidase_S10"/>
</dbReference>
<evidence type="ECO:0000256" key="2">
    <source>
        <dbReference type="ARBA" id="ARBA00004393"/>
    </source>
</evidence>
<dbReference type="InterPro" id="IPR018202">
    <property type="entry name" value="Ser_caboxypep_ser_AS"/>
</dbReference>